<dbReference type="AlphaFoldDB" id="E7R053"/>
<dbReference type="STRING" id="797209.GCA_000376445_01507"/>
<evidence type="ECO:0000313" key="1">
    <source>
        <dbReference type="EMBL" id="EFW89947.1"/>
    </source>
</evidence>
<gene>
    <name evidence="2" type="ORF">SAMN05444342_1777</name>
    <name evidence="1" type="ORF">ZOD2009_22237</name>
</gene>
<accession>E7R053</accession>
<evidence type="ECO:0000313" key="3">
    <source>
        <dbReference type="Proteomes" id="UP000003751"/>
    </source>
</evidence>
<reference evidence="2" key="2">
    <citation type="submission" date="2016-11" db="EMBL/GenBank/DDBJ databases">
        <authorList>
            <person name="Jaros S."/>
            <person name="Januszkiewicz K."/>
            <person name="Wedrychowicz H."/>
        </authorList>
    </citation>
    <scope>NUCLEOTIDE SEQUENCE [LARGE SCALE GENOMIC DNA]</scope>
    <source>
        <strain evidence="2">DX253</strain>
    </source>
</reference>
<dbReference type="PATRIC" id="fig|797209.4.peg.4371"/>
<protein>
    <submittedName>
        <fullName evidence="1">Uncharacterized protein</fullName>
    </submittedName>
</protein>
<proteinExistence type="predicted"/>
<evidence type="ECO:0000313" key="4">
    <source>
        <dbReference type="Proteomes" id="UP000184203"/>
    </source>
</evidence>
<dbReference type="RefSeq" id="WP_007983692.1">
    <property type="nucleotide sequence ID" value="NZ_AEMG01000030.1"/>
</dbReference>
<evidence type="ECO:0000313" key="2">
    <source>
        <dbReference type="EMBL" id="SHK59046.1"/>
    </source>
</evidence>
<sequence>MSHLIKDGGFSSRPNLLDPIAFGAIGGGLMREVHKRGVREGAPVAR</sequence>
<dbReference type="EMBL" id="AEMG01000030">
    <property type="protein sequence ID" value="EFW89947.1"/>
    <property type="molecule type" value="Genomic_DNA"/>
</dbReference>
<name>E7R053_HALPU</name>
<dbReference type="Proteomes" id="UP000184203">
    <property type="component" value="Unassembled WGS sequence"/>
</dbReference>
<dbReference type="Proteomes" id="UP000003751">
    <property type="component" value="Unassembled WGS sequence"/>
</dbReference>
<organism evidence="1 3">
    <name type="scientific">Haladaptatus paucihalophilus DX253</name>
    <dbReference type="NCBI Taxonomy" id="797209"/>
    <lineage>
        <taxon>Archaea</taxon>
        <taxon>Methanobacteriati</taxon>
        <taxon>Methanobacteriota</taxon>
        <taxon>Stenosarchaea group</taxon>
        <taxon>Halobacteria</taxon>
        <taxon>Halobacteriales</taxon>
        <taxon>Haladaptataceae</taxon>
        <taxon>Haladaptatus</taxon>
    </lineage>
</organism>
<keyword evidence="4" id="KW-1185">Reference proteome</keyword>
<reference evidence="1 3" key="1">
    <citation type="journal article" date="2014" name="ISME J.">
        <title>Trehalose/2-sulfotrehalose biosynthesis and glycine-betaine uptake are widely spread mechanisms for osmoadaptation in the Halobacteriales.</title>
        <authorList>
            <person name="Youssef N.H."/>
            <person name="Savage-Ashlock K.N."/>
            <person name="McCully A.L."/>
            <person name="Luedtke B."/>
            <person name="Shaw E.I."/>
            <person name="Hoff W.D."/>
            <person name="Elshahed M.S."/>
        </authorList>
    </citation>
    <scope>NUCLEOTIDE SEQUENCE [LARGE SCALE GENOMIC DNA]</scope>
    <source>
        <strain evidence="1 3">DX253</strain>
    </source>
</reference>
<reference evidence="4" key="3">
    <citation type="submission" date="2016-11" db="EMBL/GenBank/DDBJ databases">
        <authorList>
            <person name="Varghese N."/>
            <person name="Submissions S."/>
        </authorList>
    </citation>
    <scope>NUCLEOTIDE SEQUENCE [LARGE SCALE GENOMIC DNA]</scope>
    <source>
        <strain evidence="4">DX253</strain>
    </source>
</reference>
<dbReference type="EMBL" id="FRAN01000002">
    <property type="protein sequence ID" value="SHK59046.1"/>
    <property type="molecule type" value="Genomic_DNA"/>
</dbReference>